<dbReference type="PRINTS" id="PR00080">
    <property type="entry name" value="SDRFAMILY"/>
</dbReference>
<dbReference type="PANTHER" id="PTHR42760:SF40">
    <property type="entry name" value="3-OXOACYL-[ACYL-CARRIER-PROTEIN] REDUCTASE, CHLOROPLASTIC"/>
    <property type="match status" value="1"/>
</dbReference>
<dbReference type="GO" id="GO:0016616">
    <property type="term" value="F:oxidoreductase activity, acting on the CH-OH group of donors, NAD or NADP as acceptor"/>
    <property type="evidence" value="ECO:0007669"/>
    <property type="project" value="TreeGrafter"/>
</dbReference>
<dbReference type="PROSITE" id="PS00061">
    <property type="entry name" value="ADH_SHORT"/>
    <property type="match status" value="1"/>
</dbReference>
<dbReference type="RefSeq" id="WP_142702783.1">
    <property type="nucleotide sequence ID" value="NZ_VIRS01000002.1"/>
</dbReference>
<reference evidence="4 5" key="1">
    <citation type="submission" date="2019-07" db="EMBL/GenBank/DDBJ databases">
        <title>Cryptosporangium phraense sp. nov., isolated from plant litter.</title>
        <authorList>
            <person name="Suriyachadkun C."/>
        </authorList>
    </citation>
    <scope>NUCLEOTIDE SEQUENCE [LARGE SCALE GENOMIC DNA]</scope>
    <source>
        <strain evidence="4 5">A-T 5661</strain>
    </source>
</reference>
<evidence type="ECO:0000256" key="1">
    <source>
        <dbReference type="ARBA" id="ARBA00006484"/>
    </source>
</evidence>
<dbReference type="PANTHER" id="PTHR42760">
    <property type="entry name" value="SHORT-CHAIN DEHYDROGENASES/REDUCTASES FAMILY MEMBER"/>
    <property type="match status" value="1"/>
</dbReference>
<dbReference type="SMART" id="SM00822">
    <property type="entry name" value="PKS_KR"/>
    <property type="match status" value="1"/>
</dbReference>
<dbReference type="Pfam" id="PF13561">
    <property type="entry name" value="adh_short_C2"/>
    <property type="match status" value="1"/>
</dbReference>
<comment type="caution">
    <text evidence="4">The sequence shown here is derived from an EMBL/GenBank/DDBJ whole genome shotgun (WGS) entry which is preliminary data.</text>
</comment>
<dbReference type="FunFam" id="3.40.50.720:FF:000084">
    <property type="entry name" value="Short-chain dehydrogenase reductase"/>
    <property type="match status" value="1"/>
</dbReference>
<dbReference type="InterPro" id="IPR036291">
    <property type="entry name" value="NAD(P)-bd_dom_sf"/>
</dbReference>
<dbReference type="OrthoDB" id="9804774at2"/>
<dbReference type="CDD" id="cd05233">
    <property type="entry name" value="SDR_c"/>
    <property type="match status" value="1"/>
</dbReference>
<keyword evidence="5" id="KW-1185">Reference proteome</keyword>
<dbReference type="InParanoid" id="A0A545B084"/>
<dbReference type="InterPro" id="IPR020904">
    <property type="entry name" value="Sc_DH/Rdtase_CS"/>
</dbReference>
<dbReference type="Proteomes" id="UP000317982">
    <property type="component" value="Unassembled WGS sequence"/>
</dbReference>
<evidence type="ECO:0000259" key="3">
    <source>
        <dbReference type="SMART" id="SM00822"/>
    </source>
</evidence>
<evidence type="ECO:0000313" key="5">
    <source>
        <dbReference type="Proteomes" id="UP000317982"/>
    </source>
</evidence>
<name>A0A545B084_9ACTN</name>
<organism evidence="4 5">
    <name type="scientific">Cryptosporangium phraense</name>
    <dbReference type="NCBI Taxonomy" id="2593070"/>
    <lineage>
        <taxon>Bacteria</taxon>
        <taxon>Bacillati</taxon>
        <taxon>Actinomycetota</taxon>
        <taxon>Actinomycetes</taxon>
        <taxon>Cryptosporangiales</taxon>
        <taxon>Cryptosporangiaceae</taxon>
        <taxon>Cryptosporangium</taxon>
    </lineage>
</organism>
<dbReference type="InterPro" id="IPR057326">
    <property type="entry name" value="KR_dom"/>
</dbReference>
<dbReference type="PRINTS" id="PR00081">
    <property type="entry name" value="GDHRDH"/>
</dbReference>
<protein>
    <submittedName>
        <fullName evidence="4">SDR family oxidoreductase</fullName>
    </submittedName>
</protein>
<sequence>MSAFRLDGEVVLLTGATGGLGQAMARELAAAGARLALAHLDDHERASELAASLAATEVLTVAADLTDPDQVDALFDQVEARFGGCTVLVNNAGMMEESAFAEMSVEHWNRTLEADLTAPMLMCRRFVRGADGRGRIVNVSSQLAFKGARNFVSYTAAKAGVVGLTRALAREVGPGVRVNAIAPGPVITPLIADLADDPQWVAERTSGAVTGNVATPEEVAPIVVFLAAEASALLHGQVLHANGGGVMF</sequence>
<dbReference type="SUPFAM" id="SSF51735">
    <property type="entry name" value="NAD(P)-binding Rossmann-fold domains"/>
    <property type="match status" value="1"/>
</dbReference>
<evidence type="ECO:0000313" key="4">
    <source>
        <dbReference type="EMBL" id="TQS46255.1"/>
    </source>
</evidence>
<proteinExistence type="inferred from homology"/>
<dbReference type="GO" id="GO:0030497">
    <property type="term" value="P:fatty acid elongation"/>
    <property type="evidence" value="ECO:0007669"/>
    <property type="project" value="TreeGrafter"/>
</dbReference>
<gene>
    <name evidence="4" type="ORF">FL583_02340</name>
</gene>
<feature type="domain" description="Ketoreductase" evidence="3">
    <location>
        <begin position="9"/>
        <end position="190"/>
    </location>
</feature>
<dbReference type="EMBL" id="VIRS01000002">
    <property type="protein sequence ID" value="TQS46255.1"/>
    <property type="molecule type" value="Genomic_DNA"/>
</dbReference>
<keyword evidence="2" id="KW-0560">Oxidoreductase</keyword>
<accession>A0A545B084</accession>
<dbReference type="InterPro" id="IPR002347">
    <property type="entry name" value="SDR_fam"/>
</dbReference>
<evidence type="ECO:0000256" key="2">
    <source>
        <dbReference type="ARBA" id="ARBA00023002"/>
    </source>
</evidence>
<dbReference type="Gene3D" id="3.40.50.720">
    <property type="entry name" value="NAD(P)-binding Rossmann-like Domain"/>
    <property type="match status" value="1"/>
</dbReference>
<comment type="similarity">
    <text evidence="1">Belongs to the short-chain dehydrogenases/reductases (SDR) family.</text>
</comment>
<dbReference type="AlphaFoldDB" id="A0A545B084"/>